<dbReference type="EMBL" id="JAAKFY010000020">
    <property type="protein sequence ID" value="KAF3840469.1"/>
    <property type="molecule type" value="Genomic_DNA"/>
</dbReference>
<feature type="compositionally biased region" description="Polar residues" evidence="1">
    <location>
        <begin position="92"/>
        <end position="116"/>
    </location>
</feature>
<dbReference type="Proteomes" id="UP000518266">
    <property type="component" value="Unassembled WGS sequence"/>
</dbReference>
<keyword evidence="3" id="KW-1185">Reference proteome</keyword>
<feature type="compositionally biased region" description="Basic residues" evidence="1">
    <location>
        <begin position="43"/>
        <end position="54"/>
    </location>
</feature>
<comment type="caution">
    <text evidence="2">The sequence shown here is derived from an EMBL/GenBank/DDBJ whole genome shotgun (WGS) entry which is preliminary data.</text>
</comment>
<gene>
    <name evidence="2" type="ORF">F7725_006331</name>
</gene>
<sequence>MNKARPNPAPMAGGPADGGPDPRGARSPGTERERQCLLGGGGRRGRGQRRRGRSQRGGVQAGDALLQKKHSRGRQQSVTVDQRPYGVHSWSEKSGTCWSEKSGTSWSSEPNSNGKTGKSERQRKTRVSSPCRPSASSSSCNQSAMLSLEFRVLKDPRPGGQRRVWRDKRPLLHGVLGVGGVQVINQVINQVIGGGVPQVQRSPPQTHLHVPGAPAVLPVLVGGRGSRSSVPTATLLLDTLRMQRSKMDGLQTDSFINILKY</sequence>
<accession>A0A7J5XVG1</accession>
<evidence type="ECO:0000313" key="3">
    <source>
        <dbReference type="Proteomes" id="UP000518266"/>
    </source>
</evidence>
<feature type="compositionally biased region" description="Low complexity" evidence="1">
    <location>
        <begin position="1"/>
        <end position="14"/>
    </location>
</feature>
<reference evidence="2 3" key="1">
    <citation type="submission" date="2020-03" db="EMBL/GenBank/DDBJ databases">
        <title>Dissostichus mawsoni Genome sequencing and assembly.</title>
        <authorList>
            <person name="Park H."/>
        </authorList>
    </citation>
    <scope>NUCLEOTIDE SEQUENCE [LARGE SCALE GENOMIC DNA]</scope>
    <source>
        <strain evidence="2">DM0001</strain>
        <tissue evidence="2">Muscle</tissue>
    </source>
</reference>
<proteinExistence type="predicted"/>
<dbReference type="AlphaFoldDB" id="A0A7J5XVG1"/>
<organism evidence="2 3">
    <name type="scientific">Dissostichus mawsoni</name>
    <name type="common">Antarctic cod</name>
    <dbReference type="NCBI Taxonomy" id="36200"/>
    <lineage>
        <taxon>Eukaryota</taxon>
        <taxon>Metazoa</taxon>
        <taxon>Chordata</taxon>
        <taxon>Craniata</taxon>
        <taxon>Vertebrata</taxon>
        <taxon>Euteleostomi</taxon>
        <taxon>Actinopterygii</taxon>
        <taxon>Neopterygii</taxon>
        <taxon>Teleostei</taxon>
        <taxon>Neoteleostei</taxon>
        <taxon>Acanthomorphata</taxon>
        <taxon>Eupercaria</taxon>
        <taxon>Perciformes</taxon>
        <taxon>Notothenioidei</taxon>
        <taxon>Nototheniidae</taxon>
        <taxon>Dissostichus</taxon>
    </lineage>
</organism>
<name>A0A7J5XVG1_DISMA</name>
<evidence type="ECO:0000256" key="1">
    <source>
        <dbReference type="SAM" id="MobiDB-lite"/>
    </source>
</evidence>
<feature type="region of interest" description="Disordered" evidence="1">
    <location>
        <begin position="1"/>
        <end position="140"/>
    </location>
</feature>
<protein>
    <submittedName>
        <fullName evidence="2">Uncharacterized protein</fullName>
    </submittedName>
</protein>
<feature type="compositionally biased region" description="Low complexity" evidence="1">
    <location>
        <begin position="128"/>
        <end position="140"/>
    </location>
</feature>
<evidence type="ECO:0000313" key="2">
    <source>
        <dbReference type="EMBL" id="KAF3840469.1"/>
    </source>
</evidence>